<evidence type="ECO:0000313" key="3">
    <source>
        <dbReference type="Proteomes" id="UP001329825"/>
    </source>
</evidence>
<accession>A0ABZ1D497</accession>
<dbReference type="GeneID" id="87957825"/>
<dbReference type="InterPro" id="IPR001810">
    <property type="entry name" value="F-box_dom"/>
</dbReference>
<dbReference type="Pfam" id="PF00646">
    <property type="entry name" value="F-box"/>
    <property type="match status" value="1"/>
</dbReference>
<dbReference type="RefSeq" id="XP_062793454.1">
    <property type="nucleotide sequence ID" value="XM_062937403.1"/>
</dbReference>
<evidence type="ECO:0000259" key="1">
    <source>
        <dbReference type="Pfam" id="PF00646"/>
    </source>
</evidence>
<organism evidence="2 3">
    <name type="scientific">Kwoniella shivajii</name>
    <dbReference type="NCBI Taxonomy" id="564305"/>
    <lineage>
        <taxon>Eukaryota</taxon>
        <taxon>Fungi</taxon>
        <taxon>Dikarya</taxon>
        <taxon>Basidiomycota</taxon>
        <taxon>Agaricomycotina</taxon>
        <taxon>Tremellomycetes</taxon>
        <taxon>Tremellales</taxon>
        <taxon>Cryptococcaceae</taxon>
        <taxon>Kwoniella</taxon>
    </lineage>
</organism>
<dbReference type="Proteomes" id="UP001329825">
    <property type="component" value="Chromosome 7"/>
</dbReference>
<sequence>MDRLDDYLVELIVQRSGLKDVLNCSGTCKRFNTIITCSTVIQLFLHRQLFGRSYPSTPHDLICSSGERKAGLSLAQKLATLSKVEHNIIRYKPHLRSYKIPHGQVICAIGDGYIVTVFKPNLDVDPGPDQLYSLATIWTPYEGELRAKVVKVDFKPCSDPGAKVVDVEDNVIICMQEFQLERGSLYRTRVIRLFNDGDIARPWPSDEPISSEAFESMLTPRIRIGRAGLLVMSSDREIRWTKWTDGREAKWGTIESPPYLKSPYSVRVYGHDIVGILGQCEAQSLTQSIETNSDPWPVCRDYLLIYKLNHPTRDSLVRPTLILRMPWTRNEYSFMMGESLIHGPPGTLAKPAVLANSNNGHSAVMQVDVVLEEEDVHPQLQDYRPWGTIDIPLKIIFAMMDNLDKPISTGRHKGRTRQIRSTRQFHPTTPTTDSEISQMLSAEEEFKCECCIRLNEPVELLNGVRVFSPDEWMDKAYSSYTRSLPDLPENPCIFGTRFIEDYRHCHEHKTTDGHVLTEIKMRNYLCESEYDTQKPIALGGMGKTLRLPKVGKDTGRLRSSGLRVYKPKSDTMDRFAVHTFSLGRFKNIPARGLIEHVFFDGEKFVFEHSGGWVTMLDFA</sequence>
<proteinExistence type="predicted"/>
<gene>
    <name evidence="2" type="ORF">IL334_005695</name>
</gene>
<dbReference type="EMBL" id="CP141887">
    <property type="protein sequence ID" value="WRT68715.1"/>
    <property type="molecule type" value="Genomic_DNA"/>
</dbReference>
<evidence type="ECO:0000313" key="2">
    <source>
        <dbReference type="EMBL" id="WRT68715.1"/>
    </source>
</evidence>
<keyword evidence="3" id="KW-1185">Reference proteome</keyword>
<reference evidence="2 3" key="1">
    <citation type="submission" date="2024-01" db="EMBL/GenBank/DDBJ databases">
        <title>Comparative genomics of Cryptococcus and Kwoniella reveals pathogenesis evolution and contrasting modes of karyotype evolution via chromosome fusion or intercentromeric recombination.</title>
        <authorList>
            <person name="Coelho M.A."/>
            <person name="David-Palma M."/>
            <person name="Shea T."/>
            <person name="Bowers K."/>
            <person name="McGinley-Smith S."/>
            <person name="Mohammad A.W."/>
            <person name="Gnirke A."/>
            <person name="Yurkov A.M."/>
            <person name="Nowrousian M."/>
            <person name="Sun S."/>
            <person name="Cuomo C.A."/>
            <person name="Heitman J."/>
        </authorList>
    </citation>
    <scope>NUCLEOTIDE SEQUENCE [LARGE SCALE GENOMIC DNA]</scope>
    <source>
        <strain evidence="2">CBS 11374</strain>
    </source>
</reference>
<protein>
    <recommendedName>
        <fullName evidence="1">F-box domain-containing protein</fullName>
    </recommendedName>
</protein>
<feature type="domain" description="F-box" evidence="1">
    <location>
        <begin position="2"/>
        <end position="36"/>
    </location>
</feature>
<name>A0ABZ1D497_9TREE</name>